<sequence length="199" mass="21433">MLSIFSHAGSLQLNADDKSGDADGKGAERTNASTFPLISPVIYPFDPNNLEDRYILPAQQNIVDLGYGGSCERGWYDVQGQGICNDYCRWVGNCGCGGSCSRFDCALAGSSSIYTGNDYGWARGSQCPHQGAETRVLTVTGQVGPSSAMLSQYNNVRAVLHRSDFTLWIFAVYHGGYTKMVGVTIVNGVETGSRSARYV</sequence>
<evidence type="ECO:0008006" key="3">
    <source>
        <dbReference type="Google" id="ProtNLM"/>
    </source>
</evidence>
<dbReference type="Proteomes" id="UP001189429">
    <property type="component" value="Unassembled WGS sequence"/>
</dbReference>
<gene>
    <name evidence="1" type="ORF">PCOR1329_LOCUS24641</name>
</gene>
<keyword evidence="2" id="KW-1185">Reference proteome</keyword>
<accession>A0ABN9RXP2</accession>
<name>A0ABN9RXP2_9DINO</name>
<reference evidence="1" key="1">
    <citation type="submission" date="2023-10" db="EMBL/GenBank/DDBJ databases">
        <authorList>
            <person name="Chen Y."/>
            <person name="Shah S."/>
            <person name="Dougan E. K."/>
            <person name="Thang M."/>
            <person name="Chan C."/>
        </authorList>
    </citation>
    <scope>NUCLEOTIDE SEQUENCE [LARGE SCALE GENOMIC DNA]</scope>
</reference>
<proteinExistence type="predicted"/>
<dbReference type="EMBL" id="CAUYUJ010008514">
    <property type="protein sequence ID" value="CAK0824158.1"/>
    <property type="molecule type" value="Genomic_DNA"/>
</dbReference>
<organism evidence="1 2">
    <name type="scientific">Prorocentrum cordatum</name>
    <dbReference type="NCBI Taxonomy" id="2364126"/>
    <lineage>
        <taxon>Eukaryota</taxon>
        <taxon>Sar</taxon>
        <taxon>Alveolata</taxon>
        <taxon>Dinophyceae</taxon>
        <taxon>Prorocentrales</taxon>
        <taxon>Prorocentraceae</taxon>
        <taxon>Prorocentrum</taxon>
    </lineage>
</organism>
<protein>
    <recommendedName>
        <fullName evidence="3">Cellulase</fullName>
    </recommendedName>
</protein>
<evidence type="ECO:0000313" key="2">
    <source>
        <dbReference type="Proteomes" id="UP001189429"/>
    </source>
</evidence>
<evidence type="ECO:0000313" key="1">
    <source>
        <dbReference type="EMBL" id="CAK0824158.1"/>
    </source>
</evidence>
<comment type="caution">
    <text evidence="1">The sequence shown here is derived from an EMBL/GenBank/DDBJ whole genome shotgun (WGS) entry which is preliminary data.</text>
</comment>